<organism evidence="2 3">
    <name type="scientific">Operophtera brumata</name>
    <name type="common">Winter moth</name>
    <name type="synonym">Phalaena brumata</name>
    <dbReference type="NCBI Taxonomy" id="104452"/>
    <lineage>
        <taxon>Eukaryota</taxon>
        <taxon>Metazoa</taxon>
        <taxon>Ecdysozoa</taxon>
        <taxon>Arthropoda</taxon>
        <taxon>Hexapoda</taxon>
        <taxon>Insecta</taxon>
        <taxon>Pterygota</taxon>
        <taxon>Neoptera</taxon>
        <taxon>Endopterygota</taxon>
        <taxon>Lepidoptera</taxon>
        <taxon>Glossata</taxon>
        <taxon>Ditrysia</taxon>
        <taxon>Geometroidea</taxon>
        <taxon>Geometridae</taxon>
        <taxon>Larentiinae</taxon>
        <taxon>Operophtera</taxon>
    </lineage>
</organism>
<dbReference type="InterPro" id="IPR000626">
    <property type="entry name" value="Ubiquitin-like_dom"/>
</dbReference>
<comment type="caution">
    <text evidence="2">The sequence shown here is derived from an EMBL/GenBank/DDBJ whole genome shotgun (WGS) entry which is preliminary data.</text>
</comment>
<evidence type="ECO:0000259" key="1">
    <source>
        <dbReference type="Pfam" id="PF14560"/>
    </source>
</evidence>
<dbReference type="SUPFAM" id="SSF54236">
    <property type="entry name" value="Ubiquitin-like"/>
    <property type="match status" value="1"/>
</dbReference>
<dbReference type="InterPro" id="IPR045172">
    <property type="entry name" value="TBCB_Ubl"/>
</dbReference>
<dbReference type="GO" id="GO:0043014">
    <property type="term" value="F:alpha-tubulin binding"/>
    <property type="evidence" value="ECO:0007669"/>
    <property type="project" value="InterPro"/>
</dbReference>
<name>A0A0L7L9P8_OPEBR</name>
<accession>A0A0L7L9P8</accession>
<dbReference type="GO" id="GO:0007023">
    <property type="term" value="P:post-chaperonin tubulin folding pathway"/>
    <property type="evidence" value="ECO:0007669"/>
    <property type="project" value="InterPro"/>
</dbReference>
<gene>
    <name evidence="2" type="ORF">OBRU01_12975</name>
</gene>
<proteinExistence type="predicted"/>
<dbReference type="Gene3D" id="3.10.20.90">
    <property type="entry name" value="Phosphatidylinositol 3-kinase Catalytic Subunit, Chain A, domain 1"/>
    <property type="match status" value="1"/>
</dbReference>
<feature type="domain" description="Ubiquitin-like" evidence="1">
    <location>
        <begin position="10"/>
        <end position="88"/>
    </location>
</feature>
<dbReference type="AlphaFoldDB" id="A0A0L7L9P8"/>
<dbReference type="GO" id="GO:0007021">
    <property type="term" value="P:tubulin complex assembly"/>
    <property type="evidence" value="ECO:0007669"/>
    <property type="project" value="InterPro"/>
</dbReference>
<evidence type="ECO:0000313" key="3">
    <source>
        <dbReference type="Proteomes" id="UP000037510"/>
    </source>
</evidence>
<protein>
    <submittedName>
        <fullName evidence="2">Tubulin folding cofactor B</fullName>
    </submittedName>
</protein>
<keyword evidence="3" id="KW-1185">Reference proteome</keyword>
<sequence>MEVQVVTQDFVNVHITKSDSEDAPPVERRFKKGITVQDFKTKLELVTGGSASTMKLKVYDSKNKFVCDIDNDEALLGSYHIDDGSRIHA</sequence>
<dbReference type="Pfam" id="PF14560">
    <property type="entry name" value="Ubiquitin_2"/>
    <property type="match status" value="1"/>
</dbReference>
<dbReference type="Proteomes" id="UP000037510">
    <property type="component" value="Unassembled WGS sequence"/>
</dbReference>
<reference evidence="2 3" key="1">
    <citation type="journal article" date="2015" name="Genome Biol. Evol.">
        <title>The genome of winter moth (Operophtera brumata) provides a genomic perspective on sexual dimorphism and phenology.</title>
        <authorList>
            <person name="Derks M.F."/>
            <person name="Smit S."/>
            <person name="Salis L."/>
            <person name="Schijlen E."/>
            <person name="Bossers A."/>
            <person name="Mateman C."/>
            <person name="Pijl A.S."/>
            <person name="de Ridder D."/>
            <person name="Groenen M.A."/>
            <person name="Visser M.E."/>
            <person name="Megens H.J."/>
        </authorList>
    </citation>
    <scope>NUCLEOTIDE SEQUENCE [LARGE SCALE GENOMIC DNA]</scope>
    <source>
        <strain evidence="2">WM2013NL</strain>
        <tissue evidence="2">Head and thorax</tissue>
    </source>
</reference>
<dbReference type="InterPro" id="IPR029071">
    <property type="entry name" value="Ubiquitin-like_domsf"/>
</dbReference>
<dbReference type="EMBL" id="JTDY01002165">
    <property type="protein sequence ID" value="KOB71976.1"/>
    <property type="molecule type" value="Genomic_DNA"/>
</dbReference>
<dbReference type="CDD" id="cd01789">
    <property type="entry name" value="Ubl_TBCB"/>
    <property type="match status" value="1"/>
</dbReference>
<dbReference type="STRING" id="104452.A0A0L7L9P8"/>
<evidence type="ECO:0000313" key="2">
    <source>
        <dbReference type="EMBL" id="KOB71976.1"/>
    </source>
</evidence>